<dbReference type="Gene3D" id="3.20.20.140">
    <property type="entry name" value="Metal-dependent hydrolases"/>
    <property type="match status" value="1"/>
</dbReference>
<accession>A0A382YW47</accession>
<dbReference type="AlphaFoldDB" id="A0A382YW47"/>
<feature type="non-terminal residue" evidence="1">
    <location>
        <position position="66"/>
    </location>
</feature>
<reference evidence="1" key="1">
    <citation type="submission" date="2018-05" db="EMBL/GenBank/DDBJ databases">
        <authorList>
            <person name="Lanie J.A."/>
            <person name="Ng W.-L."/>
            <person name="Kazmierczak K.M."/>
            <person name="Andrzejewski T.M."/>
            <person name="Davidsen T.M."/>
            <person name="Wayne K.J."/>
            <person name="Tettelin H."/>
            <person name="Glass J.I."/>
            <person name="Rusch D."/>
            <person name="Podicherti R."/>
            <person name="Tsui H.-C.T."/>
            <person name="Winkler M.E."/>
        </authorList>
    </citation>
    <scope>NUCLEOTIDE SEQUENCE</scope>
</reference>
<protein>
    <recommendedName>
        <fullName evidence="2">Amidohydrolase-related domain-containing protein</fullName>
    </recommendedName>
</protein>
<gene>
    <name evidence="1" type="ORF">METZ01_LOCUS439919</name>
</gene>
<dbReference type="EMBL" id="UINC01178739">
    <property type="protein sequence ID" value="SVD87065.1"/>
    <property type="molecule type" value="Genomic_DNA"/>
</dbReference>
<dbReference type="InterPro" id="IPR032466">
    <property type="entry name" value="Metal_Hydrolase"/>
</dbReference>
<name>A0A382YW47_9ZZZZ</name>
<proteinExistence type="predicted"/>
<organism evidence="1">
    <name type="scientific">marine metagenome</name>
    <dbReference type="NCBI Taxonomy" id="408172"/>
    <lineage>
        <taxon>unclassified sequences</taxon>
        <taxon>metagenomes</taxon>
        <taxon>ecological metagenomes</taxon>
    </lineage>
</organism>
<evidence type="ECO:0008006" key="2">
    <source>
        <dbReference type="Google" id="ProtNLM"/>
    </source>
</evidence>
<sequence length="66" mass="7482">MTSAIIDTHQHLWDLDRFRLPWLEGLDALDRNFTLDDYAAATDGLGVVGSVYMEVDVATDQRRDEA</sequence>
<evidence type="ECO:0000313" key="1">
    <source>
        <dbReference type="EMBL" id="SVD87065.1"/>
    </source>
</evidence>
<dbReference type="SUPFAM" id="SSF51556">
    <property type="entry name" value="Metallo-dependent hydrolases"/>
    <property type="match status" value="1"/>
</dbReference>